<name>A0A0A9FLM2_ARUDO</name>
<reference evidence="1" key="1">
    <citation type="submission" date="2014-09" db="EMBL/GenBank/DDBJ databases">
        <authorList>
            <person name="Magalhaes I.L.F."/>
            <person name="Oliveira U."/>
            <person name="Santos F.R."/>
            <person name="Vidigal T.H.D.A."/>
            <person name="Brescovit A.D."/>
            <person name="Santos A.J."/>
        </authorList>
    </citation>
    <scope>NUCLEOTIDE SEQUENCE</scope>
    <source>
        <tissue evidence="1">Shoot tissue taken approximately 20 cm above the soil surface</tissue>
    </source>
</reference>
<protein>
    <submittedName>
        <fullName evidence="1">Uncharacterized protein</fullName>
    </submittedName>
</protein>
<proteinExistence type="predicted"/>
<reference evidence="1" key="2">
    <citation type="journal article" date="2015" name="Data Brief">
        <title>Shoot transcriptome of the giant reed, Arundo donax.</title>
        <authorList>
            <person name="Barrero R.A."/>
            <person name="Guerrero F.D."/>
            <person name="Moolhuijzen P."/>
            <person name="Goolsby J.A."/>
            <person name="Tidwell J."/>
            <person name="Bellgard S.E."/>
            <person name="Bellgard M.I."/>
        </authorList>
    </citation>
    <scope>NUCLEOTIDE SEQUENCE</scope>
    <source>
        <tissue evidence="1">Shoot tissue taken approximately 20 cm above the soil surface</tissue>
    </source>
</reference>
<dbReference type="EMBL" id="GBRH01184654">
    <property type="protein sequence ID" value="JAE13242.1"/>
    <property type="molecule type" value="Transcribed_RNA"/>
</dbReference>
<evidence type="ECO:0000313" key="1">
    <source>
        <dbReference type="EMBL" id="JAE13242.1"/>
    </source>
</evidence>
<organism evidence="1">
    <name type="scientific">Arundo donax</name>
    <name type="common">Giant reed</name>
    <name type="synonym">Donax arundinaceus</name>
    <dbReference type="NCBI Taxonomy" id="35708"/>
    <lineage>
        <taxon>Eukaryota</taxon>
        <taxon>Viridiplantae</taxon>
        <taxon>Streptophyta</taxon>
        <taxon>Embryophyta</taxon>
        <taxon>Tracheophyta</taxon>
        <taxon>Spermatophyta</taxon>
        <taxon>Magnoliopsida</taxon>
        <taxon>Liliopsida</taxon>
        <taxon>Poales</taxon>
        <taxon>Poaceae</taxon>
        <taxon>PACMAD clade</taxon>
        <taxon>Arundinoideae</taxon>
        <taxon>Arundineae</taxon>
        <taxon>Arundo</taxon>
    </lineage>
</organism>
<sequence length="40" mass="4449">MNIHNSVLHGRLISTIPQTIHLFPYPSVAPADKITHGLQM</sequence>
<dbReference type="AlphaFoldDB" id="A0A0A9FLM2"/>
<accession>A0A0A9FLM2</accession>